<dbReference type="InterPro" id="IPR016187">
    <property type="entry name" value="CTDL_fold"/>
</dbReference>
<sequence length="122" mass="13462">MNETLGACYKLDPDIDKMTWAEADLFCAKNFGARSASVTSPEEREFIRTLTGNDKSWWTSGNDLGTVNKFAWADSGKLMTEGASSLGKNAPNQRCVKLREATLKPEATPCNEMHNVICKTLI</sequence>
<dbReference type="Pfam" id="PF00059">
    <property type="entry name" value="Lectin_C"/>
    <property type="match status" value="1"/>
</dbReference>
<feature type="domain" description="C-type lectin" evidence="1">
    <location>
        <begin position="4"/>
        <end position="119"/>
    </location>
</feature>
<gene>
    <name evidence="3" type="primary">LOC106170879</name>
</gene>
<organism evidence="2 3">
    <name type="scientific">Lingula anatina</name>
    <name type="common">Brachiopod</name>
    <name type="synonym">Lingula unguis</name>
    <dbReference type="NCBI Taxonomy" id="7574"/>
    <lineage>
        <taxon>Eukaryota</taxon>
        <taxon>Metazoa</taxon>
        <taxon>Spiralia</taxon>
        <taxon>Lophotrochozoa</taxon>
        <taxon>Brachiopoda</taxon>
        <taxon>Linguliformea</taxon>
        <taxon>Lingulata</taxon>
        <taxon>Lingulida</taxon>
        <taxon>Linguloidea</taxon>
        <taxon>Lingulidae</taxon>
        <taxon>Lingula</taxon>
    </lineage>
</organism>
<dbReference type="AlphaFoldDB" id="A0A1S3J7W8"/>
<dbReference type="OrthoDB" id="441660at2759"/>
<dbReference type="InterPro" id="IPR016186">
    <property type="entry name" value="C-type_lectin-like/link_sf"/>
</dbReference>
<dbReference type="CDD" id="cd00037">
    <property type="entry name" value="CLECT"/>
    <property type="match status" value="1"/>
</dbReference>
<dbReference type="KEGG" id="lak:106170879"/>
<dbReference type="InParanoid" id="A0A1S3J7W8"/>
<dbReference type="RefSeq" id="XP_013406326.1">
    <property type="nucleotide sequence ID" value="XM_013550872.1"/>
</dbReference>
<dbReference type="PROSITE" id="PS50041">
    <property type="entry name" value="C_TYPE_LECTIN_2"/>
    <property type="match status" value="1"/>
</dbReference>
<dbReference type="GeneID" id="106170879"/>
<dbReference type="SMART" id="SM00034">
    <property type="entry name" value="CLECT"/>
    <property type="match status" value="1"/>
</dbReference>
<reference evidence="3" key="1">
    <citation type="submission" date="2025-08" db="UniProtKB">
        <authorList>
            <consortium name="RefSeq"/>
        </authorList>
    </citation>
    <scope>IDENTIFICATION</scope>
    <source>
        <tissue evidence="3">Gonads</tissue>
    </source>
</reference>
<keyword evidence="2" id="KW-1185">Reference proteome</keyword>
<name>A0A1S3J7W8_LINAN</name>
<dbReference type="Gene3D" id="3.10.100.10">
    <property type="entry name" value="Mannose-Binding Protein A, subunit A"/>
    <property type="match status" value="1"/>
</dbReference>
<dbReference type="SUPFAM" id="SSF56436">
    <property type="entry name" value="C-type lectin-like"/>
    <property type="match status" value="1"/>
</dbReference>
<accession>A0A1S3J7W8</accession>
<dbReference type="Proteomes" id="UP000085678">
    <property type="component" value="Unplaced"/>
</dbReference>
<evidence type="ECO:0000313" key="2">
    <source>
        <dbReference type="Proteomes" id="UP000085678"/>
    </source>
</evidence>
<evidence type="ECO:0000259" key="1">
    <source>
        <dbReference type="PROSITE" id="PS50041"/>
    </source>
</evidence>
<dbReference type="InterPro" id="IPR001304">
    <property type="entry name" value="C-type_lectin-like"/>
</dbReference>
<proteinExistence type="predicted"/>
<evidence type="ECO:0000313" key="3">
    <source>
        <dbReference type="RefSeq" id="XP_013406326.1"/>
    </source>
</evidence>
<protein>
    <submittedName>
        <fullName evidence="3">Lithostathine-1-like</fullName>
    </submittedName>
</protein>